<dbReference type="InterPro" id="IPR024923">
    <property type="entry name" value="PG_synth_SpoVB"/>
</dbReference>
<dbReference type="AlphaFoldDB" id="A0A0G8F6T1"/>
<protein>
    <submittedName>
        <fullName evidence="7">Uncharacterized protein</fullName>
    </submittedName>
</protein>
<evidence type="ECO:0000256" key="4">
    <source>
        <dbReference type="ARBA" id="ARBA00022989"/>
    </source>
</evidence>
<feature type="transmembrane region" description="Helical" evidence="6">
    <location>
        <begin position="353"/>
        <end position="373"/>
    </location>
</feature>
<feature type="transmembrane region" description="Helical" evidence="6">
    <location>
        <begin position="230"/>
        <end position="250"/>
    </location>
</feature>
<evidence type="ECO:0000256" key="5">
    <source>
        <dbReference type="ARBA" id="ARBA00023136"/>
    </source>
</evidence>
<feature type="transmembrane region" description="Helical" evidence="6">
    <location>
        <begin position="47"/>
        <end position="68"/>
    </location>
</feature>
<keyword evidence="5 6" id="KW-0472">Membrane</keyword>
<evidence type="ECO:0000256" key="3">
    <source>
        <dbReference type="ARBA" id="ARBA00022692"/>
    </source>
</evidence>
<dbReference type="InterPro" id="IPR050833">
    <property type="entry name" value="Poly_Biosynth_Transport"/>
</dbReference>
<dbReference type="CDD" id="cd13124">
    <property type="entry name" value="MATE_SpoVB_like"/>
    <property type="match status" value="1"/>
</dbReference>
<organism evidence="7 8">
    <name type="scientific">Bacillus cereus</name>
    <dbReference type="NCBI Taxonomy" id="1396"/>
    <lineage>
        <taxon>Bacteria</taxon>
        <taxon>Bacillati</taxon>
        <taxon>Bacillota</taxon>
        <taxon>Bacilli</taxon>
        <taxon>Bacillales</taxon>
        <taxon>Bacillaceae</taxon>
        <taxon>Bacillus</taxon>
        <taxon>Bacillus cereus group</taxon>
    </lineage>
</organism>
<gene>
    <name evidence="7" type="ORF">B4077_0886</name>
</gene>
<keyword evidence="2" id="KW-1003">Cell membrane</keyword>
<dbReference type="GO" id="GO:0005886">
    <property type="term" value="C:plasma membrane"/>
    <property type="evidence" value="ECO:0007669"/>
    <property type="project" value="UniProtKB-SubCell"/>
</dbReference>
<dbReference type="Proteomes" id="UP000035214">
    <property type="component" value="Unassembled WGS sequence"/>
</dbReference>
<dbReference type="PATRIC" id="fig|1396.428.peg.68"/>
<dbReference type="Pfam" id="PF01943">
    <property type="entry name" value="Polysacc_synt"/>
    <property type="match status" value="1"/>
</dbReference>
<comment type="subcellular location">
    <subcellularLocation>
        <location evidence="1">Cell membrane</location>
        <topology evidence="1">Multi-pass membrane protein</topology>
    </subcellularLocation>
</comment>
<feature type="transmembrane region" description="Helical" evidence="6">
    <location>
        <begin position="320"/>
        <end position="341"/>
    </location>
</feature>
<evidence type="ECO:0000256" key="2">
    <source>
        <dbReference type="ARBA" id="ARBA00022475"/>
    </source>
</evidence>
<keyword evidence="4 6" id="KW-1133">Transmembrane helix</keyword>
<feature type="transmembrane region" description="Helical" evidence="6">
    <location>
        <begin position="406"/>
        <end position="426"/>
    </location>
</feature>
<feature type="transmembrane region" description="Helical" evidence="6">
    <location>
        <begin position="438"/>
        <end position="456"/>
    </location>
</feature>
<feature type="transmembrane region" description="Helical" evidence="6">
    <location>
        <begin position="89"/>
        <end position="114"/>
    </location>
</feature>
<feature type="transmembrane region" description="Helical" evidence="6">
    <location>
        <begin position="382"/>
        <end position="400"/>
    </location>
</feature>
<dbReference type="EMBL" id="LCYI01000009">
    <property type="protein sequence ID" value="KLA32130.1"/>
    <property type="molecule type" value="Genomic_DNA"/>
</dbReference>
<feature type="transmembrane region" description="Helical" evidence="6">
    <location>
        <begin position="468"/>
        <end position="491"/>
    </location>
</feature>
<proteinExistence type="predicted"/>
<reference evidence="7 8" key="1">
    <citation type="submission" date="2015-04" db="EMBL/GenBank/DDBJ databases">
        <title>Draft Genome Sequences of Eight Spore-Forming Food Isolates of Bacillus cereus Genome sequencing.</title>
        <authorList>
            <person name="Krawcyk A.O."/>
            <person name="de Jong A."/>
            <person name="Eijlander R.T."/>
            <person name="Berendsen E.M."/>
            <person name="Holsappel S."/>
            <person name="Wells-Bennik M."/>
            <person name="Kuipers O.P."/>
        </authorList>
    </citation>
    <scope>NUCLEOTIDE SEQUENCE [LARGE SCALE GENOMIC DNA]</scope>
    <source>
        <strain evidence="7 8">B4077</strain>
    </source>
</reference>
<evidence type="ECO:0000313" key="8">
    <source>
        <dbReference type="Proteomes" id="UP000035214"/>
    </source>
</evidence>
<feature type="transmembrane region" description="Helical" evidence="6">
    <location>
        <begin position="159"/>
        <end position="176"/>
    </location>
</feature>
<evidence type="ECO:0000313" key="7">
    <source>
        <dbReference type="EMBL" id="KLA32130.1"/>
    </source>
</evidence>
<evidence type="ECO:0000256" key="1">
    <source>
        <dbReference type="ARBA" id="ARBA00004651"/>
    </source>
</evidence>
<dbReference type="PANTHER" id="PTHR30250">
    <property type="entry name" value="PST FAMILY PREDICTED COLANIC ACID TRANSPORTER"/>
    <property type="match status" value="1"/>
</dbReference>
<accession>A0A0G8F6T1</accession>
<feature type="transmembrane region" description="Helical" evidence="6">
    <location>
        <begin position="278"/>
        <end position="299"/>
    </location>
</feature>
<keyword evidence="3 6" id="KW-0812">Transmembrane</keyword>
<dbReference type="RefSeq" id="WP_001034591.1">
    <property type="nucleotide sequence ID" value="NZ_LCYI01000009.1"/>
</dbReference>
<feature type="transmembrane region" description="Helical" evidence="6">
    <location>
        <begin position="182"/>
        <end position="202"/>
    </location>
</feature>
<feature type="transmembrane region" description="Helical" evidence="6">
    <location>
        <begin position="120"/>
        <end position="138"/>
    </location>
</feature>
<name>A0A0G8F6T1_BACCE</name>
<comment type="caution">
    <text evidence="7">The sequence shown here is derived from an EMBL/GenBank/DDBJ whole genome shotgun (WGS) entry which is preliminary data.</text>
</comment>
<dbReference type="PIRSF" id="PIRSF038958">
    <property type="entry name" value="PG_synth_SpoVB"/>
    <property type="match status" value="1"/>
</dbReference>
<evidence type="ECO:0000256" key="6">
    <source>
        <dbReference type="SAM" id="Phobius"/>
    </source>
</evidence>
<dbReference type="InterPro" id="IPR002797">
    <property type="entry name" value="Polysacc_synth"/>
</dbReference>
<dbReference type="PANTHER" id="PTHR30250:SF29">
    <property type="entry name" value="POLYSACCHARIDE BIOSYNTHESIS PROTEIN C-TERMINAL DOMAIN-CONTAINING PROTEIN"/>
    <property type="match status" value="1"/>
</dbReference>
<sequence length="506" mass="55052">MNKKFVKGAAILTITTFLSKLLGSFFQIPLQNIAGDEVLGIFRLVFPVYMIALTLSVAGVPLAISKLIAELNEKNKHKEIAKLFKSASIIGMAFGIFGCLVIVLFSTEIASMLGGEETRVPLLVTSLALLVAPYMAVYRGYFQGFGDMKPTGISQVIEQFVRVFFMLIIAYILVYWNESSAIITSGAMVGSFLGVISSLIYLRMTYNKSSYQYKSNSYSLQDLKKDGKKILQVSIPIAIGALSMPLLNLVDSLTVPHVLQGSSAEIQAQFGIYSRGSAFTQLIVVFASAIVFPLIPLLTSALAKKDMNLAKTTVQNTNSLMHVLTAPLTIWLIALTVPLNVGLFTDAKGSSMLAVMIGSSYFTSVMVLSIGVLQGINRSAQAAWIVIGASFVKCLLNIVLTKKFGIDGAAYSTLIIYVLICIINHLYIRKYLSYSVHIGRFFIVIGVSCILGLGLYELSTIIDVTSSRIIALLYSGVALAIAIILYAVCALKLNWISKKQIPFLKK</sequence>